<dbReference type="EMBL" id="DXDA01000056">
    <property type="protein sequence ID" value="HIY69066.1"/>
    <property type="molecule type" value="Genomic_DNA"/>
</dbReference>
<comment type="caution">
    <text evidence="1">The sequence shown here is derived from an EMBL/GenBank/DDBJ whole genome shotgun (WGS) entry which is preliminary data.</text>
</comment>
<evidence type="ECO:0000313" key="2">
    <source>
        <dbReference type="Proteomes" id="UP000886844"/>
    </source>
</evidence>
<accession>A0A9D1Z160</accession>
<name>A0A9D1Z160_9BACT</name>
<proteinExistence type="predicted"/>
<organism evidence="1 2">
    <name type="scientific">Candidatus Alistipes intestinigallinarum</name>
    <dbReference type="NCBI Taxonomy" id="2838440"/>
    <lineage>
        <taxon>Bacteria</taxon>
        <taxon>Pseudomonadati</taxon>
        <taxon>Bacteroidota</taxon>
        <taxon>Bacteroidia</taxon>
        <taxon>Bacteroidales</taxon>
        <taxon>Rikenellaceae</taxon>
        <taxon>Alistipes</taxon>
    </lineage>
</organism>
<reference evidence="1" key="2">
    <citation type="submission" date="2021-04" db="EMBL/GenBank/DDBJ databases">
        <authorList>
            <person name="Gilroy R."/>
        </authorList>
    </citation>
    <scope>NUCLEOTIDE SEQUENCE</scope>
    <source>
        <strain evidence="1">5134</strain>
    </source>
</reference>
<reference evidence="1" key="1">
    <citation type="journal article" date="2021" name="PeerJ">
        <title>Extensive microbial diversity within the chicken gut microbiome revealed by metagenomics and culture.</title>
        <authorList>
            <person name="Gilroy R."/>
            <person name="Ravi A."/>
            <person name="Getino M."/>
            <person name="Pursley I."/>
            <person name="Horton D.L."/>
            <person name="Alikhan N.F."/>
            <person name="Baker D."/>
            <person name="Gharbi K."/>
            <person name="Hall N."/>
            <person name="Watson M."/>
            <person name="Adriaenssens E.M."/>
            <person name="Foster-Nyarko E."/>
            <person name="Jarju S."/>
            <person name="Secka A."/>
            <person name="Antonio M."/>
            <person name="Oren A."/>
            <person name="Chaudhuri R.R."/>
            <person name="La Ragione R."/>
            <person name="Hildebrand F."/>
            <person name="Pallen M.J."/>
        </authorList>
    </citation>
    <scope>NUCLEOTIDE SEQUENCE</scope>
    <source>
        <strain evidence="1">5134</strain>
    </source>
</reference>
<protein>
    <submittedName>
        <fullName evidence="1">Uncharacterized protein</fullName>
    </submittedName>
</protein>
<dbReference type="AlphaFoldDB" id="A0A9D1Z160"/>
<dbReference type="Proteomes" id="UP000886844">
    <property type="component" value="Unassembled WGS sequence"/>
</dbReference>
<evidence type="ECO:0000313" key="1">
    <source>
        <dbReference type="EMBL" id="HIY69066.1"/>
    </source>
</evidence>
<gene>
    <name evidence="1" type="ORF">H9828_06590</name>
</gene>
<sequence>MQFTQIPQPYAPLGQAIRYAVEQETAGNLDVRIVDEASETLVGAKRFAETTSAAFDIAPMLRRTLQFTPTTGGTGFQPAGERSITVRVDALETGSEAVAATAPARTFLPGDEVPAAPCIRTTMPLERLIPEGAADELTLWSDEACAVTVSGQSADSVTAESYHSEGVGIQIFRLDTRDFPACETLTVDAGACGVVRYTVIPASQEAVRMAWRTHCGSIEHYSFPVVRSTTLRIAKQRAESADGILVTAAETDRETELVSAYETPEVLEALAEIIAAPQVWSIDGEACTPVDVVTQEAVVQQRGVLRALELVVRPKNSVSWN</sequence>